<dbReference type="HOGENOM" id="CLU_156172_0_0_1"/>
<protein>
    <submittedName>
        <fullName evidence="2">Uncharacterized protein</fullName>
    </submittedName>
</protein>
<organism evidence="2 3">
    <name type="scientific">Leersia perrieri</name>
    <dbReference type="NCBI Taxonomy" id="77586"/>
    <lineage>
        <taxon>Eukaryota</taxon>
        <taxon>Viridiplantae</taxon>
        <taxon>Streptophyta</taxon>
        <taxon>Embryophyta</taxon>
        <taxon>Tracheophyta</taxon>
        <taxon>Spermatophyta</taxon>
        <taxon>Magnoliopsida</taxon>
        <taxon>Liliopsida</taxon>
        <taxon>Poales</taxon>
        <taxon>Poaceae</taxon>
        <taxon>BOP clade</taxon>
        <taxon>Oryzoideae</taxon>
        <taxon>Oryzeae</taxon>
        <taxon>Oryzinae</taxon>
        <taxon>Leersia</taxon>
    </lineage>
</organism>
<evidence type="ECO:0000313" key="3">
    <source>
        <dbReference type="Proteomes" id="UP000032180"/>
    </source>
</evidence>
<reference evidence="3" key="2">
    <citation type="submission" date="2013-12" db="EMBL/GenBank/DDBJ databases">
        <authorList>
            <person name="Yu Y."/>
            <person name="Lee S."/>
            <person name="de Baynast K."/>
            <person name="Wissotski M."/>
            <person name="Liu L."/>
            <person name="Talag J."/>
            <person name="Goicoechea J."/>
            <person name="Angelova A."/>
            <person name="Jetty R."/>
            <person name="Kudrna D."/>
            <person name="Golser W."/>
            <person name="Rivera L."/>
            <person name="Zhang J."/>
            <person name="Wing R."/>
        </authorList>
    </citation>
    <scope>NUCLEOTIDE SEQUENCE</scope>
</reference>
<evidence type="ECO:0000256" key="1">
    <source>
        <dbReference type="SAM" id="SignalP"/>
    </source>
</evidence>
<reference evidence="2 3" key="1">
    <citation type="submission" date="2012-08" db="EMBL/GenBank/DDBJ databases">
        <title>Oryza genome evolution.</title>
        <authorList>
            <person name="Wing R.A."/>
        </authorList>
    </citation>
    <scope>NUCLEOTIDE SEQUENCE</scope>
</reference>
<keyword evidence="1" id="KW-0732">Signal</keyword>
<sequence length="118" mass="12268">MEKTAIARLLLLLVAVTIPGAVLPLPAAAGVANVAWVEDGAVGILQLQAESAAAPLAMALAAAAGGVDDDHDVVVHRRVLQARRGGYLNPSLLANQQRCIGNCYTGRGNKCIYHNRSC</sequence>
<accession>A0A0D9W460</accession>
<proteinExistence type="predicted"/>
<dbReference type="EnsemblPlants" id="LPERR04G07120.1">
    <property type="protein sequence ID" value="LPERR04G07120.1"/>
    <property type="gene ID" value="LPERR04G07120"/>
</dbReference>
<dbReference type="Proteomes" id="UP000032180">
    <property type="component" value="Chromosome 4"/>
</dbReference>
<name>A0A0D9W460_9ORYZ</name>
<feature type="signal peptide" evidence="1">
    <location>
        <begin position="1"/>
        <end position="24"/>
    </location>
</feature>
<dbReference type="AlphaFoldDB" id="A0A0D9W460"/>
<evidence type="ECO:0000313" key="2">
    <source>
        <dbReference type="EnsemblPlants" id="LPERR04G07120.1"/>
    </source>
</evidence>
<dbReference type="PANTHER" id="PTHR34998:SF9">
    <property type="entry name" value="OS04G0357400 PROTEIN"/>
    <property type="match status" value="1"/>
</dbReference>
<reference evidence="2" key="3">
    <citation type="submission" date="2015-04" db="UniProtKB">
        <authorList>
            <consortium name="EnsemblPlants"/>
        </authorList>
    </citation>
    <scope>IDENTIFICATION</scope>
</reference>
<dbReference type="PANTHER" id="PTHR34998">
    <property type="entry name" value="OS04G0357400 PROTEIN-RELATED"/>
    <property type="match status" value="1"/>
</dbReference>
<keyword evidence="3" id="KW-1185">Reference proteome</keyword>
<dbReference type="Gramene" id="LPERR04G07120.1">
    <property type="protein sequence ID" value="LPERR04G07120.1"/>
    <property type="gene ID" value="LPERR04G07120"/>
</dbReference>
<feature type="chain" id="PRO_5002348355" evidence="1">
    <location>
        <begin position="25"/>
        <end position="118"/>
    </location>
</feature>